<dbReference type="Pfam" id="PF08573">
    <property type="entry name" value="SAE2"/>
    <property type="match status" value="1"/>
</dbReference>
<dbReference type="GO" id="GO:0006281">
    <property type="term" value="P:DNA repair"/>
    <property type="evidence" value="ECO:0007669"/>
    <property type="project" value="InterPro"/>
</dbReference>
<keyword evidence="3" id="KW-0539">Nucleus</keyword>
<evidence type="ECO:0000256" key="3">
    <source>
        <dbReference type="ARBA" id="ARBA00023242"/>
    </source>
</evidence>
<dbReference type="AlphaFoldDB" id="A0A0D8XU69"/>
<organism evidence="5 6">
    <name type="scientific">Dictyocaulus viviparus</name>
    <name type="common">Bovine lungworm</name>
    <dbReference type="NCBI Taxonomy" id="29172"/>
    <lineage>
        <taxon>Eukaryota</taxon>
        <taxon>Metazoa</taxon>
        <taxon>Ecdysozoa</taxon>
        <taxon>Nematoda</taxon>
        <taxon>Chromadorea</taxon>
        <taxon>Rhabditida</taxon>
        <taxon>Rhabditina</taxon>
        <taxon>Rhabditomorpha</taxon>
        <taxon>Strongyloidea</taxon>
        <taxon>Metastrongylidae</taxon>
        <taxon>Dictyocaulus</taxon>
    </lineage>
</organism>
<gene>
    <name evidence="5" type="ORF">DICVIV_06645</name>
</gene>
<protein>
    <recommendedName>
        <fullName evidence="4">DNA endonuclease activator Ctp1 C-terminal domain-containing protein</fullName>
    </recommendedName>
</protein>
<evidence type="ECO:0000259" key="4">
    <source>
        <dbReference type="Pfam" id="PF08573"/>
    </source>
</evidence>
<keyword evidence="2" id="KW-0227">DNA damage</keyword>
<dbReference type="InterPro" id="IPR013882">
    <property type="entry name" value="Ctp1_C"/>
</dbReference>
<dbReference type="STRING" id="29172.A0A0D8XU69"/>
<sequence>MATFRKFRAKIYALLNTIYNTCITKETISPSKDECGKKRIHRINDRLLNEKHEHKIIVVRELNESKTAFDFLRRIVKLTMDEVQSNLDTKLNLVEKPMVLSHSPEIVTISDSDEELSQDLFNSTTEEEETPNGHFDSHGDLGVVTISKNTRDDCNAEAQCSSSIISSPQVNSEYVLTKDLPISSNLAVYDVAEMHTNECKKEILKFDSWTKDHMDQISKKLEERRKIMTDLVRSDEVFLNSIHDSNAGTFEEESRGTLINGANSRKKIDRAKMQGVTCAESKAYFDALELSPESKERRINQVSRVRVVAQRMPSTPENYWEVGFPSESEQRRRGLITEVHVMNKKGRKLFHENV</sequence>
<accession>A0A0D8XU69</accession>
<comment type="subcellular location">
    <subcellularLocation>
        <location evidence="1">Nucleus</location>
    </subcellularLocation>
</comment>
<keyword evidence="6" id="KW-1185">Reference proteome</keyword>
<evidence type="ECO:0000313" key="5">
    <source>
        <dbReference type="EMBL" id="KJH47289.1"/>
    </source>
</evidence>
<dbReference type="OrthoDB" id="5801062at2759"/>
<name>A0A0D8XU69_DICVI</name>
<proteinExistence type="predicted"/>
<dbReference type="Proteomes" id="UP000053766">
    <property type="component" value="Unassembled WGS sequence"/>
</dbReference>
<reference evidence="6" key="2">
    <citation type="journal article" date="2016" name="Sci. Rep.">
        <title>Dictyocaulus viviparus genome, variome and transcriptome elucidate lungworm biology and support future intervention.</title>
        <authorList>
            <person name="McNulty S.N."/>
            <person name="Strube C."/>
            <person name="Rosa B.A."/>
            <person name="Martin J.C."/>
            <person name="Tyagi R."/>
            <person name="Choi Y.J."/>
            <person name="Wang Q."/>
            <person name="Hallsworth Pepin K."/>
            <person name="Zhang X."/>
            <person name="Ozersky P."/>
            <person name="Wilson R.K."/>
            <person name="Sternberg P.W."/>
            <person name="Gasser R.B."/>
            <person name="Mitreva M."/>
        </authorList>
    </citation>
    <scope>NUCLEOTIDE SEQUENCE [LARGE SCALE GENOMIC DNA]</scope>
    <source>
        <strain evidence="6">HannoverDv2000</strain>
    </source>
</reference>
<evidence type="ECO:0000256" key="2">
    <source>
        <dbReference type="ARBA" id="ARBA00022763"/>
    </source>
</evidence>
<feature type="domain" description="DNA endonuclease activator Ctp1 C-terminal" evidence="4">
    <location>
        <begin position="294"/>
        <end position="326"/>
    </location>
</feature>
<evidence type="ECO:0000256" key="1">
    <source>
        <dbReference type="ARBA" id="ARBA00004123"/>
    </source>
</evidence>
<reference evidence="5 6" key="1">
    <citation type="submission" date="2013-11" db="EMBL/GenBank/DDBJ databases">
        <title>Draft genome of the bovine lungworm Dictyocaulus viviparus.</title>
        <authorList>
            <person name="Mitreva M."/>
        </authorList>
    </citation>
    <scope>NUCLEOTIDE SEQUENCE [LARGE SCALE GENOMIC DNA]</scope>
    <source>
        <strain evidence="5 6">HannoverDv2000</strain>
    </source>
</reference>
<dbReference type="GO" id="GO:0005634">
    <property type="term" value="C:nucleus"/>
    <property type="evidence" value="ECO:0007669"/>
    <property type="project" value="UniProtKB-SubCell"/>
</dbReference>
<evidence type="ECO:0000313" key="6">
    <source>
        <dbReference type="Proteomes" id="UP000053766"/>
    </source>
</evidence>
<dbReference type="EMBL" id="KN716314">
    <property type="protein sequence ID" value="KJH47289.1"/>
    <property type="molecule type" value="Genomic_DNA"/>
</dbReference>